<evidence type="ECO:0000313" key="2">
    <source>
        <dbReference type="EMBL" id="OQP54136.1"/>
    </source>
</evidence>
<reference evidence="2 3" key="1">
    <citation type="submission" date="2016-04" db="EMBL/GenBank/DDBJ databases">
        <authorList>
            <person name="Chen L."/>
            <person name="Zhuang W."/>
            <person name="Wang G."/>
        </authorList>
    </citation>
    <scope>NUCLEOTIDE SEQUENCE [LARGE SCALE GENOMIC DNA]</scope>
    <source>
        <strain evidence="3">GR20</strain>
    </source>
</reference>
<evidence type="ECO:0000313" key="3">
    <source>
        <dbReference type="Proteomes" id="UP000192277"/>
    </source>
</evidence>
<protein>
    <submittedName>
        <fullName evidence="2">Uncharacterized protein</fullName>
    </submittedName>
</protein>
<gene>
    <name evidence="2" type="ORF">A4D02_20880</name>
</gene>
<sequence length="138" mass="14961">MSKKNIPTDMPTATMASNNILNPEPQPLLPAASMIDNGKSMLSATPMDSLKEVEKGMSAEEAAGAGVWFNSKKVVGLWTIAQTRNAWANISDLGWKKFYNGSDSSIVAFNIIAGSALEKQTLVNVLIENDQIVEIYAW</sequence>
<organism evidence="2 3">
    <name type="scientific">Niastella koreensis</name>
    <dbReference type="NCBI Taxonomy" id="354356"/>
    <lineage>
        <taxon>Bacteria</taxon>
        <taxon>Pseudomonadati</taxon>
        <taxon>Bacteroidota</taxon>
        <taxon>Chitinophagia</taxon>
        <taxon>Chitinophagales</taxon>
        <taxon>Chitinophagaceae</taxon>
        <taxon>Niastella</taxon>
    </lineage>
</organism>
<accession>A0ABX3P3D3</accession>
<keyword evidence="3" id="KW-1185">Reference proteome</keyword>
<dbReference type="RefSeq" id="WP_014216540.1">
    <property type="nucleotide sequence ID" value="NZ_LWBO01000002.1"/>
</dbReference>
<name>A0ABX3P3D3_9BACT</name>
<evidence type="ECO:0000256" key="1">
    <source>
        <dbReference type="SAM" id="MobiDB-lite"/>
    </source>
</evidence>
<dbReference type="Proteomes" id="UP000192277">
    <property type="component" value="Unassembled WGS sequence"/>
</dbReference>
<dbReference type="EMBL" id="LWBO01000002">
    <property type="protein sequence ID" value="OQP54136.1"/>
    <property type="molecule type" value="Genomic_DNA"/>
</dbReference>
<proteinExistence type="predicted"/>
<feature type="region of interest" description="Disordered" evidence="1">
    <location>
        <begin position="1"/>
        <end position="22"/>
    </location>
</feature>
<comment type="caution">
    <text evidence="2">The sequence shown here is derived from an EMBL/GenBank/DDBJ whole genome shotgun (WGS) entry which is preliminary data.</text>
</comment>